<dbReference type="PANTHER" id="PTHR23427:SF2">
    <property type="entry name" value="SURFEIT LOCUS PROTEIN 1"/>
    <property type="match status" value="1"/>
</dbReference>
<dbReference type="EMBL" id="LWDL01000005">
    <property type="protein sequence ID" value="OQW53913.1"/>
    <property type="molecule type" value="Genomic_DNA"/>
</dbReference>
<evidence type="ECO:0000256" key="5">
    <source>
        <dbReference type="ARBA" id="ARBA00023136"/>
    </source>
</evidence>
<protein>
    <recommendedName>
        <fullName evidence="6">SURF1-like protein</fullName>
    </recommendedName>
</protein>
<sequence>MSAAHLRLAWWPLLLAIMSAFLLLCALGVWQLARKAEKDKLIGAIATRSAPPAQALWPQAAWRDLTPEVLFFQRVTLTGQFRPVPVFRLYTVHEDAAGQAQAGWLLLTPLDVDGGGIILVNRGRIAPDAALPAPPAGRVQIEGWVRPREVAGWFAATDNPAANAWYTRDPQMMALSASLGAVAPFSLDQISNNPGGVPVIVPRPPVLPNRHLEYAITWLALALTLLVVSSLFIIERLKRRSA</sequence>
<gene>
    <name evidence="7" type="ORF">A4S15_00195</name>
</gene>
<reference evidence="7 8" key="1">
    <citation type="journal article" date="2017" name="Water Res.">
        <title>Comammox in drinking water systems.</title>
        <authorList>
            <person name="Wang Y."/>
            <person name="Ma L."/>
            <person name="Mao Y."/>
            <person name="Jiang X."/>
            <person name="Xia Y."/>
            <person name="Yu K."/>
            <person name="Li B."/>
            <person name="Zhang T."/>
        </authorList>
    </citation>
    <scope>NUCLEOTIDE SEQUENCE [LARGE SCALE GENOMIC DNA]</scope>
    <source>
        <strain evidence="7">SG_bin8</strain>
    </source>
</reference>
<feature type="transmembrane region" description="Helical" evidence="6">
    <location>
        <begin position="214"/>
        <end position="234"/>
    </location>
</feature>
<evidence type="ECO:0000313" key="7">
    <source>
        <dbReference type="EMBL" id="OQW53913.1"/>
    </source>
</evidence>
<dbReference type="Proteomes" id="UP000192872">
    <property type="component" value="Unassembled WGS sequence"/>
</dbReference>
<dbReference type="InterPro" id="IPR002994">
    <property type="entry name" value="Surf1/Shy1"/>
</dbReference>
<keyword evidence="4 6" id="KW-1133">Transmembrane helix</keyword>
<dbReference type="AlphaFoldDB" id="A0A1W9I2J2"/>
<evidence type="ECO:0000256" key="4">
    <source>
        <dbReference type="ARBA" id="ARBA00022989"/>
    </source>
</evidence>
<dbReference type="Pfam" id="PF02104">
    <property type="entry name" value="SURF1"/>
    <property type="match status" value="1"/>
</dbReference>
<dbReference type="PANTHER" id="PTHR23427">
    <property type="entry name" value="SURFEIT LOCUS PROTEIN"/>
    <property type="match status" value="1"/>
</dbReference>
<dbReference type="CDD" id="cd06662">
    <property type="entry name" value="SURF1"/>
    <property type="match status" value="1"/>
</dbReference>
<evidence type="ECO:0000256" key="3">
    <source>
        <dbReference type="ARBA" id="ARBA00022692"/>
    </source>
</evidence>
<evidence type="ECO:0000256" key="6">
    <source>
        <dbReference type="RuleBase" id="RU363076"/>
    </source>
</evidence>
<evidence type="ECO:0000313" key="8">
    <source>
        <dbReference type="Proteomes" id="UP000192872"/>
    </source>
</evidence>
<dbReference type="GO" id="GO:0005886">
    <property type="term" value="C:plasma membrane"/>
    <property type="evidence" value="ECO:0007669"/>
    <property type="project" value="UniProtKB-SubCell"/>
</dbReference>
<comment type="subcellular location">
    <subcellularLocation>
        <location evidence="6">Cell membrane</location>
        <topology evidence="6">Multi-pass membrane protein</topology>
    </subcellularLocation>
    <subcellularLocation>
        <location evidence="1">Membrane</location>
    </subcellularLocation>
</comment>
<comment type="caution">
    <text evidence="7">The sequence shown here is derived from an EMBL/GenBank/DDBJ whole genome shotgun (WGS) entry which is preliminary data.</text>
</comment>
<organism evidence="7 8">
    <name type="scientific">Candidatus Raskinella chloraquaticus</name>
    <dbReference type="NCBI Taxonomy" id="1951219"/>
    <lineage>
        <taxon>Bacteria</taxon>
        <taxon>Pseudomonadati</taxon>
        <taxon>Pseudomonadota</taxon>
        <taxon>Alphaproteobacteria</taxon>
        <taxon>Hyphomicrobiales</taxon>
        <taxon>Phreatobacteraceae</taxon>
        <taxon>Candidatus Raskinella</taxon>
    </lineage>
</organism>
<proteinExistence type="inferred from homology"/>
<evidence type="ECO:0000256" key="1">
    <source>
        <dbReference type="ARBA" id="ARBA00004370"/>
    </source>
</evidence>
<comment type="caution">
    <text evidence="6">Lacks conserved residue(s) required for the propagation of feature annotation.</text>
</comment>
<keyword evidence="6" id="KW-1003">Cell membrane</keyword>
<name>A0A1W9I2J2_9HYPH</name>
<keyword evidence="3 6" id="KW-0812">Transmembrane</keyword>
<dbReference type="PROSITE" id="PS50895">
    <property type="entry name" value="SURF1"/>
    <property type="match status" value="1"/>
</dbReference>
<evidence type="ECO:0000256" key="2">
    <source>
        <dbReference type="ARBA" id="ARBA00007165"/>
    </source>
</evidence>
<comment type="similarity">
    <text evidence="2 6">Belongs to the SURF1 family.</text>
</comment>
<keyword evidence="5 6" id="KW-0472">Membrane</keyword>
<accession>A0A1W9I2J2</accession>
<dbReference type="STRING" id="1827387.A4S15_00195"/>
<dbReference type="InterPro" id="IPR045214">
    <property type="entry name" value="Surf1/Surf4"/>
</dbReference>